<dbReference type="Proteomes" id="UP000826271">
    <property type="component" value="Unassembled WGS sequence"/>
</dbReference>
<evidence type="ECO:0000256" key="4">
    <source>
        <dbReference type="SAM" id="Phobius"/>
    </source>
</evidence>
<dbReference type="InterPro" id="IPR036047">
    <property type="entry name" value="F-box-like_dom_sf"/>
</dbReference>
<dbReference type="SMART" id="SM00320">
    <property type="entry name" value="WD40"/>
    <property type="match status" value="5"/>
</dbReference>
<proteinExistence type="predicted"/>
<evidence type="ECO:0000256" key="3">
    <source>
        <dbReference type="PROSITE-ProRule" id="PRU00221"/>
    </source>
</evidence>
<dbReference type="InterPro" id="IPR015943">
    <property type="entry name" value="WD40/YVTN_repeat-like_dom_sf"/>
</dbReference>
<keyword evidence="2" id="KW-0677">Repeat</keyword>
<feature type="repeat" description="WD" evidence="3">
    <location>
        <begin position="256"/>
        <end position="293"/>
    </location>
</feature>
<comment type="caution">
    <text evidence="6">The sequence shown here is derived from an EMBL/GenBank/DDBJ whole genome shotgun (WGS) entry which is preliminary data.</text>
</comment>
<accession>A0AAV6XZV8</accession>
<protein>
    <recommendedName>
        <fullName evidence="5">DUF7906 domain-containing protein</fullName>
    </recommendedName>
</protein>
<keyword evidence="7" id="KW-1185">Reference proteome</keyword>
<gene>
    <name evidence="6" type="ORF">BUALT_Bualt04G0148400</name>
</gene>
<dbReference type="InterPro" id="IPR036322">
    <property type="entry name" value="WD40_repeat_dom_sf"/>
</dbReference>
<evidence type="ECO:0000256" key="2">
    <source>
        <dbReference type="ARBA" id="ARBA00022737"/>
    </source>
</evidence>
<dbReference type="Gene3D" id="2.130.10.10">
    <property type="entry name" value="YVTN repeat-like/Quinoprotein amine dehydrogenase"/>
    <property type="match status" value="2"/>
</dbReference>
<dbReference type="InterPro" id="IPR001680">
    <property type="entry name" value="WD40_rpt"/>
</dbReference>
<evidence type="ECO:0000313" key="7">
    <source>
        <dbReference type="Proteomes" id="UP000826271"/>
    </source>
</evidence>
<feature type="domain" description="DUF7906" evidence="5">
    <location>
        <begin position="531"/>
        <end position="644"/>
    </location>
</feature>
<name>A0AAV6XZV8_9LAMI</name>
<dbReference type="PROSITE" id="PS50082">
    <property type="entry name" value="WD_REPEATS_2"/>
    <property type="match status" value="2"/>
</dbReference>
<dbReference type="InterPro" id="IPR057228">
    <property type="entry name" value="DUF7906"/>
</dbReference>
<dbReference type="EMBL" id="WHWC01000004">
    <property type="protein sequence ID" value="KAG8384728.1"/>
    <property type="molecule type" value="Genomic_DNA"/>
</dbReference>
<keyword evidence="4" id="KW-0472">Membrane</keyword>
<dbReference type="Pfam" id="PF25483">
    <property type="entry name" value="DUF7906"/>
    <property type="match status" value="1"/>
</dbReference>
<evidence type="ECO:0000256" key="1">
    <source>
        <dbReference type="ARBA" id="ARBA00022574"/>
    </source>
</evidence>
<keyword evidence="1 3" id="KW-0853">WD repeat</keyword>
<dbReference type="SUPFAM" id="SSF50978">
    <property type="entry name" value="WD40 repeat-like"/>
    <property type="match status" value="1"/>
</dbReference>
<dbReference type="InterPro" id="IPR019775">
    <property type="entry name" value="WD40_repeat_CS"/>
</dbReference>
<dbReference type="Pfam" id="PF00400">
    <property type="entry name" value="WD40"/>
    <property type="match status" value="2"/>
</dbReference>
<dbReference type="PANTHER" id="PTHR31515:SF4">
    <property type="entry name" value="TRANSMEMBRANE PROTEIN"/>
    <property type="match status" value="1"/>
</dbReference>
<dbReference type="SUPFAM" id="SSF81383">
    <property type="entry name" value="F-box domain"/>
    <property type="match status" value="1"/>
</dbReference>
<feature type="repeat" description="WD" evidence="3">
    <location>
        <begin position="308"/>
        <end position="350"/>
    </location>
</feature>
<sequence>MADPSSSGWSSTTTINDLDVDALTHCARYLSLRDVSNMVMSCKYLHRAAYSDSIWQSFYRSLLVFAYGICDSNKRVKNIVVRMQLSTYWNFDYLHLGNVDFDGYFVEIHSTLPIVLFAYGRRQEWPHVVPLCSDQTSTIREAYLSRHTALRQFKFVDPLTCDIYTVGKPPHQILFDKNTIIFSQGPSIHSLDTDNLINGGISVALRGNHNARITCMRLFSLSETSQSGPERDDNILITSSSDQYIRLWSKGGSRCFKGHTGPVFTLSDKLLGDGTGKIFASGGEDGTVRLWSIYSTGKRGQHPLKATLYGHERAVSLMSVAGHKTSLLVSISKNGKVRVWDTNSASSSIRSSCCVGMTNVPVTPVGMKCHESLLYVAASSSIITVDLRTMHRVSTLAHQAKIQSFEVLPSKSILCTGGTGRAMLWDIRKVSDTLTIEPTVELDRHVGPVKLLHMDPHKIVTGGPDDAYVNVWEADTGAQTNSLVCANQDGLPSGFGCSALAVDGCRIVTASGDGEENSFVRFRDFNAATFHDFEKEKPINSFHIYIVHLGSQPKPYAYSYTPGDSSPGFTKCLGSIWTGKDRYLWIDLGAGPVDYGPALSGDGVLPRGEFHPLAALHGRPKSQKALLSDLASLVWSAYQVLLVPSLRIPVPFENTLIVEFIHIHGDGGGFGLDWKSIERSFKDEVNDKGLLLGDQSLSFKKYEVKLSECSICSFAIARATTSYTSRYLFDNYTLIVSEYLDSKRLHQTILDSVEEFRRVGKVPEEEFGRILPVYVFDLDVNSILLLDRYHQSVAFKDMVIAVRTKSTQTVSDYSCNGHHVFTQTRELDRSLVGSILQSMWGVSPTHLVWSPRHNSSLVDYTWSVGQTPFGPFSEISSLSFVQKDAARRNVLLTSLNYSITSAVDVLESIAAHGGDRKLLKHNRHTEFLQRWNLFRYKLDKSISALSHFDYEMAVYYLRSSDHDLYAIHSLVYLASQELEASLVCFKDPPFPWASVSLSAGVFFALIYVFAKRDKLFQNKRKQF</sequence>
<evidence type="ECO:0000259" key="5">
    <source>
        <dbReference type="Pfam" id="PF25483"/>
    </source>
</evidence>
<feature type="transmembrane region" description="Helical" evidence="4">
    <location>
        <begin position="990"/>
        <end position="1010"/>
    </location>
</feature>
<dbReference type="PROSITE" id="PS00678">
    <property type="entry name" value="WD_REPEATS_1"/>
    <property type="match status" value="1"/>
</dbReference>
<keyword evidence="4" id="KW-1133">Transmembrane helix</keyword>
<dbReference type="AlphaFoldDB" id="A0AAV6XZV8"/>
<dbReference type="PANTHER" id="PTHR31515">
    <property type="entry name" value="TRANSMEMBRANE PROTEIN-RELATED"/>
    <property type="match status" value="1"/>
</dbReference>
<keyword evidence="4" id="KW-0812">Transmembrane</keyword>
<evidence type="ECO:0000313" key="6">
    <source>
        <dbReference type="EMBL" id="KAG8384728.1"/>
    </source>
</evidence>
<organism evidence="6 7">
    <name type="scientific">Buddleja alternifolia</name>
    <dbReference type="NCBI Taxonomy" id="168488"/>
    <lineage>
        <taxon>Eukaryota</taxon>
        <taxon>Viridiplantae</taxon>
        <taxon>Streptophyta</taxon>
        <taxon>Embryophyta</taxon>
        <taxon>Tracheophyta</taxon>
        <taxon>Spermatophyta</taxon>
        <taxon>Magnoliopsida</taxon>
        <taxon>eudicotyledons</taxon>
        <taxon>Gunneridae</taxon>
        <taxon>Pentapetalae</taxon>
        <taxon>asterids</taxon>
        <taxon>lamiids</taxon>
        <taxon>Lamiales</taxon>
        <taxon>Scrophulariaceae</taxon>
        <taxon>Buddlejeae</taxon>
        <taxon>Buddleja</taxon>
    </lineage>
</organism>
<reference evidence="6" key="1">
    <citation type="submission" date="2019-10" db="EMBL/GenBank/DDBJ databases">
        <authorList>
            <person name="Zhang R."/>
            <person name="Pan Y."/>
            <person name="Wang J."/>
            <person name="Ma R."/>
            <person name="Yu S."/>
        </authorList>
    </citation>
    <scope>NUCLEOTIDE SEQUENCE</scope>
    <source>
        <strain evidence="6">LA-IB0</strain>
        <tissue evidence="6">Leaf</tissue>
    </source>
</reference>